<organism evidence="6 7">
    <name type="scientific">Sphingomonas desiccabilis</name>
    <dbReference type="NCBI Taxonomy" id="429134"/>
    <lineage>
        <taxon>Bacteria</taxon>
        <taxon>Pseudomonadati</taxon>
        <taxon>Pseudomonadota</taxon>
        <taxon>Alphaproteobacteria</taxon>
        <taxon>Sphingomonadales</taxon>
        <taxon>Sphingomonadaceae</taxon>
        <taxon>Sphingomonas</taxon>
    </lineage>
</organism>
<proteinExistence type="inferred from homology"/>
<dbReference type="GO" id="GO:0008234">
    <property type="term" value="F:cysteine-type peptidase activity"/>
    <property type="evidence" value="ECO:0007669"/>
    <property type="project" value="UniProtKB-KW"/>
</dbReference>
<evidence type="ECO:0000313" key="7">
    <source>
        <dbReference type="Proteomes" id="UP000292347"/>
    </source>
</evidence>
<dbReference type="InterPro" id="IPR038765">
    <property type="entry name" value="Papain-like_cys_pep_sf"/>
</dbReference>
<dbReference type="EMBL" id="SDPT01000001">
    <property type="protein sequence ID" value="RXZ35231.1"/>
    <property type="molecule type" value="Genomic_DNA"/>
</dbReference>
<dbReference type="InterPro" id="IPR000064">
    <property type="entry name" value="NLP_P60_dom"/>
</dbReference>
<protein>
    <recommendedName>
        <fullName evidence="5">NlpC/P60 domain-containing protein</fullName>
    </recommendedName>
</protein>
<keyword evidence="7" id="KW-1185">Reference proteome</keyword>
<dbReference type="SUPFAM" id="SSF54001">
    <property type="entry name" value="Cysteine proteinases"/>
    <property type="match status" value="1"/>
</dbReference>
<evidence type="ECO:0000256" key="1">
    <source>
        <dbReference type="ARBA" id="ARBA00007074"/>
    </source>
</evidence>
<keyword evidence="3" id="KW-0378">Hydrolase</keyword>
<dbReference type="Proteomes" id="UP000292347">
    <property type="component" value="Unassembled WGS sequence"/>
</dbReference>
<evidence type="ECO:0000256" key="3">
    <source>
        <dbReference type="ARBA" id="ARBA00022801"/>
    </source>
</evidence>
<feature type="domain" description="NlpC/P60" evidence="5">
    <location>
        <begin position="101"/>
        <end position="217"/>
    </location>
</feature>
<comment type="caution">
    <text evidence="6">The sequence shown here is derived from an EMBL/GenBank/DDBJ whole genome shotgun (WGS) entry which is preliminary data.</text>
</comment>
<evidence type="ECO:0000256" key="4">
    <source>
        <dbReference type="ARBA" id="ARBA00022807"/>
    </source>
</evidence>
<comment type="similarity">
    <text evidence="1">Belongs to the peptidase C40 family.</text>
</comment>
<evidence type="ECO:0000259" key="5">
    <source>
        <dbReference type="PROSITE" id="PS51935"/>
    </source>
</evidence>
<dbReference type="AlphaFoldDB" id="A0A4Q2J114"/>
<gene>
    <name evidence="6" type="ORF">EO081_06275</name>
</gene>
<keyword evidence="4" id="KW-0788">Thiol protease</keyword>
<sequence length="218" mass="22650">MRSEILAGEPFDALEFSGNHIWGVSPIDGSVGFVDADAFTAFWAPTHIVAVRSANVRALPSRDSSSLGALAMGNCVAAIRSSESAFEVDGGYVDADALLPLNALSLDIATAAECLVGAPARPGGRSGAGLDAAGLVFLALWFAGIQAPRFLDLQSAEMGMNLAETAPFVRGQILFFEDHAAVVADAQNAVHVDTNAAVRAPIEALIATHGPVVRRRQP</sequence>
<dbReference type="PROSITE" id="PS51935">
    <property type="entry name" value="NLPC_P60"/>
    <property type="match status" value="1"/>
</dbReference>
<evidence type="ECO:0000256" key="2">
    <source>
        <dbReference type="ARBA" id="ARBA00022670"/>
    </source>
</evidence>
<keyword evidence="2" id="KW-0645">Protease</keyword>
<reference evidence="6 7" key="1">
    <citation type="submission" date="2019-01" db="EMBL/GenBank/DDBJ databases">
        <title>Sphingomonas mucosissima sp. nov. and Sphingomonas desiccabilis sp. nov., from biological soil crusts in the Colorado Plateau, USA.</title>
        <authorList>
            <person name="Zhu D."/>
        </authorList>
    </citation>
    <scope>NUCLEOTIDE SEQUENCE [LARGE SCALE GENOMIC DNA]</scope>
    <source>
        <strain evidence="6 7">CP1D</strain>
    </source>
</reference>
<dbReference type="Gene3D" id="3.90.1720.10">
    <property type="entry name" value="endopeptidase domain like (from Nostoc punctiforme)"/>
    <property type="match status" value="1"/>
</dbReference>
<name>A0A4Q2J114_9SPHN</name>
<evidence type="ECO:0000313" key="6">
    <source>
        <dbReference type="EMBL" id="RXZ35231.1"/>
    </source>
</evidence>
<accession>A0A4Q2J114</accession>
<dbReference type="GO" id="GO:0006508">
    <property type="term" value="P:proteolysis"/>
    <property type="evidence" value="ECO:0007669"/>
    <property type="project" value="UniProtKB-KW"/>
</dbReference>